<dbReference type="PROSITE" id="PS51186">
    <property type="entry name" value="GNAT"/>
    <property type="match status" value="1"/>
</dbReference>
<proteinExistence type="predicted"/>
<dbReference type="EC" id="2.3.1.-" evidence="2"/>
<dbReference type="InterPro" id="IPR022525">
    <property type="entry name" value="GNAT_AblB"/>
</dbReference>
<keyword evidence="3" id="KW-1185">Reference proteome</keyword>
<keyword evidence="2" id="KW-0808">Transferase</keyword>
<accession>A0A1R3T5L7</accession>
<dbReference type="EMBL" id="LT605205">
    <property type="protein sequence ID" value="SCD19877.1"/>
    <property type="molecule type" value="Genomic_DNA"/>
</dbReference>
<dbReference type="InterPro" id="IPR000182">
    <property type="entry name" value="GNAT_dom"/>
</dbReference>
<feature type="domain" description="N-acetyltransferase" evidence="1">
    <location>
        <begin position="137"/>
        <end position="288"/>
    </location>
</feature>
<protein>
    <submittedName>
        <fullName evidence="2">Beta-lysine acetyltransferase</fullName>
        <ecNumber evidence="2">2.3.1.-</ecNumber>
    </submittedName>
</protein>
<organism evidence="2 3">
    <name type="scientific">Proteiniphilum saccharofermentans</name>
    <dbReference type="NCBI Taxonomy" id="1642647"/>
    <lineage>
        <taxon>Bacteria</taxon>
        <taxon>Pseudomonadati</taxon>
        <taxon>Bacteroidota</taxon>
        <taxon>Bacteroidia</taxon>
        <taxon>Bacteroidales</taxon>
        <taxon>Dysgonomonadaceae</taxon>
        <taxon>Proteiniphilum</taxon>
    </lineage>
</organism>
<dbReference type="GO" id="GO:0008080">
    <property type="term" value="F:N-acetyltransferase activity"/>
    <property type="evidence" value="ECO:0007669"/>
    <property type="project" value="InterPro"/>
</dbReference>
<dbReference type="NCBIfam" id="TIGR03827">
    <property type="entry name" value="GNAT_ablB"/>
    <property type="match status" value="1"/>
</dbReference>
<evidence type="ECO:0000259" key="1">
    <source>
        <dbReference type="PROSITE" id="PS51186"/>
    </source>
</evidence>
<dbReference type="Pfam" id="PF00583">
    <property type="entry name" value="Acetyltransf_1"/>
    <property type="match status" value="1"/>
</dbReference>
<dbReference type="KEGG" id="psac:PSM36_1052"/>
<dbReference type="Gene3D" id="3.40.630.30">
    <property type="match status" value="1"/>
</dbReference>
<gene>
    <name evidence="2" type="ORF">PSM36_1052</name>
</gene>
<dbReference type="InterPro" id="IPR016181">
    <property type="entry name" value="Acyl_CoA_acyltransferase"/>
</dbReference>
<dbReference type="Proteomes" id="UP000187464">
    <property type="component" value="Chromosome I"/>
</dbReference>
<keyword evidence="2" id="KW-0012">Acyltransferase</keyword>
<dbReference type="AlphaFoldDB" id="A0A1R3T5L7"/>
<evidence type="ECO:0000313" key="2">
    <source>
        <dbReference type="EMBL" id="SCD19877.1"/>
    </source>
</evidence>
<evidence type="ECO:0000313" key="3">
    <source>
        <dbReference type="Proteomes" id="UP000187464"/>
    </source>
</evidence>
<sequence>MKEFNDAMTMPDRIEKTANGSILQHGKLNNRIYLMKLAVQDTESIIPRMNQLADMQNYSKIFCKIPSSAYPLFLAEGYRMEGYIPAFYNGKEDAFFVSKFPNDQGRASVPVPRLQQLHRLLSDMATGNQQAIDKASYTIRKLGQRDIPAMTRIYSDIFKSYPFPIYDPEYISEMMDEHVQYFGAFKDGKLAALSSSEIDREAQNAEMTDFATHTSHMGNKLSMLLLRHMEHEMRQQGICTLYTIARLQSVPMNKTFIRTGFTYSGTLLNNTNIDGKTESMNLYYKRLGKI</sequence>
<name>A0A1R3T5L7_9BACT</name>
<dbReference type="RefSeq" id="WP_076929436.1">
    <property type="nucleotide sequence ID" value="NZ_LT605205.1"/>
</dbReference>
<dbReference type="STRING" id="1642647.PSM36_1052"/>
<reference evidence="2 3" key="1">
    <citation type="submission" date="2016-08" db="EMBL/GenBank/DDBJ databases">
        <authorList>
            <person name="Seilhamer J.J."/>
        </authorList>
    </citation>
    <scope>NUCLEOTIDE SEQUENCE [LARGE SCALE GENOMIC DNA]</scope>
    <source>
        <strain evidence="2">M3/6</strain>
    </source>
</reference>
<dbReference type="SUPFAM" id="SSF55729">
    <property type="entry name" value="Acyl-CoA N-acyltransferases (Nat)"/>
    <property type="match status" value="1"/>
</dbReference>